<evidence type="ECO:0000313" key="3">
    <source>
        <dbReference type="Proteomes" id="UP000193144"/>
    </source>
</evidence>
<protein>
    <submittedName>
        <fullName evidence="2">Uncharacterized protein</fullName>
    </submittedName>
</protein>
<comment type="caution">
    <text evidence="2">The sequence shown here is derived from an EMBL/GenBank/DDBJ whole genome shotgun (WGS) entry which is preliminary data.</text>
</comment>
<dbReference type="AlphaFoldDB" id="A0A1Y1YVB0"/>
<feature type="compositionally biased region" description="Basic and acidic residues" evidence="1">
    <location>
        <begin position="163"/>
        <end position="183"/>
    </location>
</feature>
<organism evidence="2 3">
    <name type="scientific">Clohesyomyces aquaticus</name>
    <dbReference type="NCBI Taxonomy" id="1231657"/>
    <lineage>
        <taxon>Eukaryota</taxon>
        <taxon>Fungi</taxon>
        <taxon>Dikarya</taxon>
        <taxon>Ascomycota</taxon>
        <taxon>Pezizomycotina</taxon>
        <taxon>Dothideomycetes</taxon>
        <taxon>Pleosporomycetidae</taxon>
        <taxon>Pleosporales</taxon>
        <taxon>Lindgomycetaceae</taxon>
        <taxon>Clohesyomyces</taxon>
    </lineage>
</organism>
<reference evidence="2 3" key="1">
    <citation type="submission" date="2016-07" db="EMBL/GenBank/DDBJ databases">
        <title>Pervasive Adenine N6-methylation of Active Genes in Fungi.</title>
        <authorList>
            <consortium name="DOE Joint Genome Institute"/>
            <person name="Mondo S.J."/>
            <person name="Dannebaum R.O."/>
            <person name="Kuo R.C."/>
            <person name="Labutti K."/>
            <person name="Haridas S."/>
            <person name="Kuo A."/>
            <person name="Salamov A."/>
            <person name="Ahrendt S.R."/>
            <person name="Lipzen A."/>
            <person name="Sullivan W."/>
            <person name="Andreopoulos W.B."/>
            <person name="Clum A."/>
            <person name="Lindquist E."/>
            <person name="Daum C."/>
            <person name="Ramamoorthy G.K."/>
            <person name="Gryganskyi A."/>
            <person name="Culley D."/>
            <person name="Magnuson J.K."/>
            <person name="James T.Y."/>
            <person name="O'Malley M.A."/>
            <person name="Stajich J.E."/>
            <person name="Spatafora J.W."/>
            <person name="Visel A."/>
            <person name="Grigoriev I.V."/>
        </authorList>
    </citation>
    <scope>NUCLEOTIDE SEQUENCE [LARGE SCALE GENOMIC DNA]</scope>
    <source>
        <strain evidence="2 3">CBS 115471</strain>
    </source>
</reference>
<keyword evidence="3" id="KW-1185">Reference proteome</keyword>
<proteinExistence type="predicted"/>
<evidence type="ECO:0000313" key="2">
    <source>
        <dbReference type="EMBL" id="ORY01906.1"/>
    </source>
</evidence>
<accession>A0A1Y1YVB0</accession>
<dbReference type="Proteomes" id="UP000193144">
    <property type="component" value="Unassembled WGS sequence"/>
</dbReference>
<sequence length="266" mass="30453">MDSGDQVSKSLDLIKEQMWIISVDDSGYSSLRTKISDLLAQVAVHRALARTVRWLQEPNETSKSHEKPLRAFMKAYGNKDGPRWDSLRSLGCETLLFIAASWNSAEIEKMSKDEFMSLLNMAPQYLLKKDLPSKWMFRTDFQVAMAANAKYNGIVSLKRKYHEIENKDQEPQKRPRTEQEKTSMEGPTRTRSGQGIEMAFAVAPDVWDKIYESLSRERVASEQAGEPQTILLTIPAEDRVGTVMHSIPRRMAMRYSQEYNLTKIAI</sequence>
<name>A0A1Y1YVB0_9PLEO</name>
<feature type="region of interest" description="Disordered" evidence="1">
    <location>
        <begin position="163"/>
        <end position="195"/>
    </location>
</feature>
<gene>
    <name evidence="2" type="ORF">BCR34DRAFT_605762</name>
</gene>
<evidence type="ECO:0000256" key="1">
    <source>
        <dbReference type="SAM" id="MobiDB-lite"/>
    </source>
</evidence>
<dbReference type="OrthoDB" id="3793606at2759"/>
<dbReference type="EMBL" id="MCFA01000164">
    <property type="protein sequence ID" value="ORY01906.1"/>
    <property type="molecule type" value="Genomic_DNA"/>
</dbReference>